<proteinExistence type="predicted"/>
<name>A0A0C3FAX7_PILCF</name>
<dbReference type="HOGENOM" id="CLU_042818_0_0_1"/>
<dbReference type="GO" id="GO:0004672">
    <property type="term" value="F:protein kinase activity"/>
    <property type="evidence" value="ECO:0007669"/>
    <property type="project" value="InterPro"/>
</dbReference>
<dbReference type="Gene3D" id="1.10.510.10">
    <property type="entry name" value="Transferase(Phosphotransferase) domain 1"/>
    <property type="match status" value="1"/>
</dbReference>
<organism evidence="2 3">
    <name type="scientific">Piloderma croceum (strain F 1598)</name>
    <dbReference type="NCBI Taxonomy" id="765440"/>
    <lineage>
        <taxon>Eukaryota</taxon>
        <taxon>Fungi</taxon>
        <taxon>Dikarya</taxon>
        <taxon>Basidiomycota</taxon>
        <taxon>Agaricomycotina</taxon>
        <taxon>Agaricomycetes</taxon>
        <taxon>Agaricomycetidae</taxon>
        <taxon>Atheliales</taxon>
        <taxon>Atheliaceae</taxon>
        <taxon>Piloderma</taxon>
    </lineage>
</organism>
<dbReference type="PROSITE" id="PS50011">
    <property type="entry name" value="PROTEIN_KINASE_DOM"/>
    <property type="match status" value="1"/>
</dbReference>
<protein>
    <recommendedName>
        <fullName evidence="1">Protein kinase domain-containing protein</fullName>
    </recommendedName>
</protein>
<dbReference type="EMBL" id="KN832997">
    <property type="protein sequence ID" value="KIM81815.1"/>
    <property type="molecule type" value="Genomic_DNA"/>
</dbReference>
<dbReference type="InParanoid" id="A0A0C3FAX7"/>
<evidence type="ECO:0000259" key="1">
    <source>
        <dbReference type="PROSITE" id="PS50011"/>
    </source>
</evidence>
<dbReference type="OrthoDB" id="2985259at2759"/>
<dbReference type="Proteomes" id="UP000054166">
    <property type="component" value="Unassembled WGS sequence"/>
</dbReference>
<keyword evidence="3" id="KW-1185">Reference proteome</keyword>
<evidence type="ECO:0000313" key="2">
    <source>
        <dbReference type="EMBL" id="KIM81815.1"/>
    </source>
</evidence>
<reference evidence="2 3" key="1">
    <citation type="submission" date="2014-04" db="EMBL/GenBank/DDBJ databases">
        <authorList>
            <consortium name="DOE Joint Genome Institute"/>
            <person name="Kuo A."/>
            <person name="Tarkka M."/>
            <person name="Buscot F."/>
            <person name="Kohler A."/>
            <person name="Nagy L.G."/>
            <person name="Floudas D."/>
            <person name="Copeland A."/>
            <person name="Barry K.W."/>
            <person name="Cichocki N."/>
            <person name="Veneault-Fourrey C."/>
            <person name="LaButti K."/>
            <person name="Lindquist E.A."/>
            <person name="Lipzen A."/>
            <person name="Lundell T."/>
            <person name="Morin E."/>
            <person name="Murat C."/>
            <person name="Sun H."/>
            <person name="Tunlid A."/>
            <person name="Henrissat B."/>
            <person name="Grigoriev I.V."/>
            <person name="Hibbett D.S."/>
            <person name="Martin F."/>
            <person name="Nordberg H.P."/>
            <person name="Cantor M.N."/>
            <person name="Hua S.X."/>
        </authorList>
    </citation>
    <scope>NUCLEOTIDE SEQUENCE [LARGE SCALE GENOMIC DNA]</scope>
    <source>
        <strain evidence="2 3">F 1598</strain>
    </source>
</reference>
<dbReference type="SUPFAM" id="SSF56112">
    <property type="entry name" value="Protein kinase-like (PK-like)"/>
    <property type="match status" value="1"/>
</dbReference>
<dbReference type="GO" id="GO:0005524">
    <property type="term" value="F:ATP binding"/>
    <property type="evidence" value="ECO:0007669"/>
    <property type="project" value="InterPro"/>
</dbReference>
<dbReference type="AlphaFoldDB" id="A0A0C3FAX7"/>
<dbReference type="InterPro" id="IPR011009">
    <property type="entry name" value="Kinase-like_dom_sf"/>
</dbReference>
<dbReference type="SMART" id="SM00220">
    <property type="entry name" value="S_TKc"/>
    <property type="match status" value="1"/>
</dbReference>
<dbReference type="STRING" id="765440.A0A0C3FAX7"/>
<accession>A0A0C3FAX7</accession>
<dbReference type="InterPro" id="IPR000719">
    <property type="entry name" value="Prot_kinase_dom"/>
</dbReference>
<feature type="domain" description="Protein kinase" evidence="1">
    <location>
        <begin position="56"/>
        <end position="392"/>
    </location>
</feature>
<sequence>MPPESPVHPITTNLPSNLVKWREYHTIPRFAIWEPLRDWFRSEGLHVFDVTGDTTVKPPTNEPRAHDGVVYGTHYGPPNLIHEHRRPIHCIARTDDGRDVLIRLIAKAGQGLEEFDILQHVATGHRAFLGDNHCLPMLRSLVLDDMIFGVFPFMERGFTHPWYHNPGEVFDAVLQVLQGFEFLHRHLIAHRDVGADNILINLADGRLGPPVLGGGRPLPFRELFPVRYYIIDFEYSVRFPEDSAPDQRVVTGLPGLKYGSDHPDDYGRDLSPEMLLPEPHCPFKSDVYQLGKMFLSHFHPLETEYPDLVKVFRAMTAVDPSCRPTVAEALKSIDEYHNGFTRAQLKILQVPEPLIDPIPIAVRFQKMEEAIVRKAAKKRLEAELAQNSPAAF</sequence>
<evidence type="ECO:0000313" key="3">
    <source>
        <dbReference type="Proteomes" id="UP000054166"/>
    </source>
</evidence>
<reference evidence="3" key="2">
    <citation type="submission" date="2015-01" db="EMBL/GenBank/DDBJ databases">
        <title>Evolutionary Origins and Diversification of the Mycorrhizal Mutualists.</title>
        <authorList>
            <consortium name="DOE Joint Genome Institute"/>
            <consortium name="Mycorrhizal Genomics Consortium"/>
            <person name="Kohler A."/>
            <person name="Kuo A."/>
            <person name="Nagy L.G."/>
            <person name="Floudas D."/>
            <person name="Copeland A."/>
            <person name="Barry K.W."/>
            <person name="Cichocki N."/>
            <person name="Veneault-Fourrey C."/>
            <person name="LaButti K."/>
            <person name="Lindquist E.A."/>
            <person name="Lipzen A."/>
            <person name="Lundell T."/>
            <person name="Morin E."/>
            <person name="Murat C."/>
            <person name="Riley R."/>
            <person name="Ohm R."/>
            <person name="Sun H."/>
            <person name="Tunlid A."/>
            <person name="Henrissat B."/>
            <person name="Grigoriev I.V."/>
            <person name="Hibbett D.S."/>
            <person name="Martin F."/>
        </authorList>
    </citation>
    <scope>NUCLEOTIDE SEQUENCE [LARGE SCALE GENOMIC DNA]</scope>
    <source>
        <strain evidence="3">F 1598</strain>
    </source>
</reference>
<gene>
    <name evidence="2" type="ORF">PILCRDRAFT_821171</name>
</gene>